<name>A0A8K0K1H9_LADFU</name>
<accession>A0A8K0K1H9</accession>
<dbReference type="Proteomes" id="UP000792457">
    <property type="component" value="Unassembled WGS sequence"/>
</dbReference>
<evidence type="ECO:0008006" key="3">
    <source>
        <dbReference type="Google" id="ProtNLM"/>
    </source>
</evidence>
<proteinExistence type="predicted"/>
<organism evidence="1 2">
    <name type="scientific">Ladona fulva</name>
    <name type="common">Scarce chaser dragonfly</name>
    <name type="synonym">Libellula fulva</name>
    <dbReference type="NCBI Taxonomy" id="123851"/>
    <lineage>
        <taxon>Eukaryota</taxon>
        <taxon>Metazoa</taxon>
        <taxon>Ecdysozoa</taxon>
        <taxon>Arthropoda</taxon>
        <taxon>Hexapoda</taxon>
        <taxon>Insecta</taxon>
        <taxon>Pterygota</taxon>
        <taxon>Palaeoptera</taxon>
        <taxon>Odonata</taxon>
        <taxon>Epiprocta</taxon>
        <taxon>Anisoptera</taxon>
        <taxon>Libelluloidea</taxon>
        <taxon>Libellulidae</taxon>
        <taxon>Ladona</taxon>
    </lineage>
</organism>
<dbReference type="OrthoDB" id="5871067at2759"/>
<gene>
    <name evidence="1" type="ORF">J437_LFUL004734</name>
</gene>
<reference evidence="1" key="2">
    <citation type="submission" date="2017-10" db="EMBL/GenBank/DDBJ databases">
        <title>Ladona fulva Genome sequencing and assembly.</title>
        <authorList>
            <person name="Murali S."/>
            <person name="Richards S."/>
            <person name="Bandaranaike D."/>
            <person name="Bellair M."/>
            <person name="Blankenburg K."/>
            <person name="Chao H."/>
            <person name="Dinh H."/>
            <person name="Doddapaneni H."/>
            <person name="Dugan-Rocha S."/>
            <person name="Elkadiri S."/>
            <person name="Gnanaolivu R."/>
            <person name="Hernandez B."/>
            <person name="Skinner E."/>
            <person name="Javaid M."/>
            <person name="Lee S."/>
            <person name="Li M."/>
            <person name="Ming W."/>
            <person name="Munidasa M."/>
            <person name="Muniz J."/>
            <person name="Nguyen L."/>
            <person name="Hughes D."/>
            <person name="Osuji N."/>
            <person name="Pu L.-L."/>
            <person name="Puazo M."/>
            <person name="Qu C."/>
            <person name="Quiroz J."/>
            <person name="Raj R."/>
            <person name="Weissenberger G."/>
            <person name="Xin Y."/>
            <person name="Zou X."/>
            <person name="Han Y."/>
            <person name="Worley K."/>
            <person name="Muzny D."/>
            <person name="Gibbs R."/>
        </authorList>
    </citation>
    <scope>NUCLEOTIDE SEQUENCE</scope>
    <source>
        <strain evidence="1">Sampled in the wild</strain>
    </source>
</reference>
<dbReference type="EMBL" id="KZ308288">
    <property type="protein sequence ID" value="KAG8226562.1"/>
    <property type="molecule type" value="Genomic_DNA"/>
</dbReference>
<dbReference type="InterPro" id="IPR012337">
    <property type="entry name" value="RNaseH-like_sf"/>
</dbReference>
<dbReference type="PANTHER" id="PTHR33568:SF3">
    <property type="entry name" value="DNA-DIRECTED DNA POLYMERASE"/>
    <property type="match status" value="1"/>
</dbReference>
<reference evidence="1" key="1">
    <citation type="submission" date="2013-04" db="EMBL/GenBank/DDBJ databases">
        <authorList>
            <person name="Qu J."/>
            <person name="Murali S.C."/>
            <person name="Bandaranaike D."/>
            <person name="Bellair M."/>
            <person name="Blankenburg K."/>
            <person name="Chao H."/>
            <person name="Dinh H."/>
            <person name="Doddapaneni H."/>
            <person name="Downs B."/>
            <person name="Dugan-Rocha S."/>
            <person name="Elkadiri S."/>
            <person name="Gnanaolivu R.D."/>
            <person name="Hernandez B."/>
            <person name="Javaid M."/>
            <person name="Jayaseelan J.C."/>
            <person name="Lee S."/>
            <person name="Li M."/>
            <person name="Ming W."/>
            <person name="Munidasa M."/>
            <person name="Muniz J."/>
            <person name="Nguyen L."/>
            <person name="Ongeri F."/>
            <person name="Osuji N."/>
            <person name="Pu L.-L."/>
            <person name="Puazo M."/>
            <person name="Qu C."/>
            <person name="Quiroz J."/>
            <person name="Raj R."/>
            <person name="Weissenberger G."/>
            <person name="Xin Y."/>
            <person name="Zou X."/>
            <person name="Han Y."/>
            <person name="Richards S."/>
            <person name="Worley K."/>
            <person name="Muzny D."/>
            <person name="Gibbs R."/>
        </authorList>
    </citation>
    <scope>NUCLEOTIDE SEQUENCE</scope>
    <source>
        <strain evidence="1">Sampled in the wild</strain>
    </source>
</reference>
<keyword evidence="2" id="KW-1185">Reference proteome</keyword>
<comment type="caution">
    <text evidence="1">The sequence shown here is derived from an EMBL/GenBank/DDBJ whole genome shotgun (WGS) entry which is preliminary data.</text>
</comment>
<protein>
    <recommendedName>
        <fullName evidence="3">DNA-directed DNA polymerase</fullName>
    </recommendedName>
</protein>
<evidence type="ECO:0000313" key="2">
    <source>
        <dbReference type="Proteomes" id="UP000792457"/>
    </source>
</evidence>
<dbReference type="AlphaFoldDB" id="A0A8K0K1H9"/>
<evidence type="ECO:0000313" key="1">
    <source>
        <dbReference type="EMBL" id="KAG8226562.1"/>
    </source>
</evidence>
<dbReference type="PANTHER" id="PTHR33568">
    <property type="entry name" value="DNA POLYMERASE"/>
    <property type="match status" value="1"/>
</dbReference>
<dbReference type="SUPFAM" id="SSF53098">
    <property type="entry name" value="Ribonuclease H-like"/>
    <property type="match status" value="1"/>
</dbReference>
<sequence>MEAFFSQLTASEILRVFRTGVLKTRETLEIAYDEVIRRHFTMGEIVDVDDFSSLLSSVLESNTGEGNVRPEVHPLQLPDTPTATTPLVHQVDGGEYFSIISENRVFLKKFKLWGNELNIRVHQIPEGSIPLEWYGAMLHSLLLTLKAGVDGGARGGMSIRNESYPQRDINISYRRCDQIEPQVVLNRIEKVIQSNEDFFLNGLLSVSFQYVDIPHGRGKSKLPPFVDFDSYCFRRKSTVVVSDDEDLCLPRAICLGISRHEDSRNVFKTLHNINHAQRLKALALCDAAGVVIGENGGGVEEITLLQVSIPGYKITVFGDRRGKDVIFEGPNLTPDGEQRKTIDLIFYAGHYNLITSVTGAFNCNYYCRPCRFPYNNDFRHKCNQECVRCRSSPPCKSSSPMKMCGSCKREFLGERRFENHLLPLKGKGKSTCNSTRSCPQCLFVYAVGKHGGHTCGNVFCSTCKKHTASDHRCYMGVETRKDLRGPHIFVFYDIECRQDDEFHSSSSTDVFLHTPNLLVSNSCCDACISQDVEVCDKCGIREKLYSSDDPVRDFVKYIESLGNIFRSVTCVAHNAKGYDENFVLKSILENTSWKPQVIMNGTKLPQALDLQDPMVKGFFPHFFNTKENSRYVGPIPAPEMYGVDSMSTKDKAAFLSWHGEISVSGYVFSMEDETRKYCDQDVRILRYSCLRFRDIFLASTGVDPFREAVTIAGACTKVFRRNFLKAETIAIISPGGYGMADRQSRKAI</sequence>